<feature type="transmembrane region" description="Helical" evidence="6">
    <location>
        <begin position="237"/>
        <end position="259"/>
    </location>
</feature>
<evidence type="ECO:0000313" key="8">
    <source>
        <dbReference type="Proteomes" id="UP001201812"/>
    </source>
</evidence>
<feature type="transmembrane region" description="Helical" evidence="6">
    <location>
        <begin position="74"/>
        <end position="95"/>
    </location>
</feature>
<dbReference type="Pfam" id="PF00939">
    <property type="entry name" value="Na_sulph_symp"/>
    <property type="match status" value="1"/>
</dbReference>
<gene>
    <name evidence="7" type="ORF">DdX_09991</name>
</gene>
<name>A0AAD4N4N9_9BILA</name>
<dbReference type="EMBL" id="JAKKPZ010000021">
    <property type="protein sequence ID" value="KAI1711531.1"/>
    <property type="molecule type" value="Genomic_DNA"/>
</dbReference>
<dbReference type="PANTHER" id="PTHR10283">
    <property type="entry name" value="SOLUTE CARRIER FAMILY 13 MEMBER"/>
    <property type="match status" value="1"/>
</dbReference>
<protein>
    <submittedName>
        <fullName evidence="7">Sodium:sulfate symporter transmembrane region domain-containing protein</fullName>
    </submittedName>
</protein>
<proteinExistence type="inferred from homology"/>
<dbReference type="PANTHER" id="PTHR10283:SF82">
    <property type="entry name" value="SOLUTE CARRIER FAMILY 13 MEMBER 2"/>
    <property type="match status" value="1"/>
</dbReference>
<dbReference type="CDD" id="cd01115">
    <property type="entry name" value="SLC13_permease"/>
    <property type="match status" value="1"/>
</dbReference>
<dbReference type="GO" id="GO:0015137">
    <property type="term" value="F:citrate transmembrane transporter activity"/>
    <property type="evidence" value="ECO:0007669"/>
    <property type="project" value="TreeGrafter"/>
</dbReference>
<keyword evidence="8" id="KW-1185">Reference proteome</keyword>
<comment type="similarity">
    <text evidence="2">Belongs to the SLC13A/DASS transporter (TC 2.A.47) family. NADC subfamily.</text>
</comment>
<keyword evidence="5 6" id="KW-0472">Membrane</keyword>
<evidence type="ECO:0000313" key="7">
    <source>
        <dbReference type="EMBL" id="KAI1711531.1"/>
    </source>
</evidence>
<evidence type="ECO:0000256" key="6">
    <source>
        <dbReference type="SAM" id="Phobius"/>
    </source>
</evidence>
<sequence length="554" mass="61619">MCCVFDRLIIFARLWLCLLPILSQTKESLCAFVLILMGFLWITETIPLAATALLPVVLYPLFGIITAEETSQEYMTDTVFILMGSLIMGIAVQITNLHERIALRILLLTGTSPRWIMLGFQLSSSLISMWMSNTGTTAMMIPILMKVICELERCYRLENECDNKLDRILASYESEDLDEAELLNADPKHLKIYKGLLLCVAYSATIGGVGTLIGSGPQLVLMDHMNKLYPRECPLTFVNWMLFGMPAVILMELFCWMWLQVLFIGFRKDNKEAGESVHRTIRKRYENLGSLRYFSFAEISVLACFVIEALLWATSNPGFVSGWDELFPKAGDCTKNCKYVTNGTVAISVALLLFIIPRENPFGSQPGVGSLSPILTWPDVHKHFSWGTMIMIAGSFAMSRGVEKSELNHVLENQLRTFSENLPELLFISLAALMAAILTDFASNTAAASILLPVLEITAKSKKVNPLLYSLPTVLCCSFDFMLPAGNPPNAIVFSTGLLRIREMACAGLVLNCFGLVLSIAMTCSGYAEWVFSMKELPAGWVNSSTQIPLQQYS</sequence>
<keyword evidence="3 6" id="KW-0812">Transmembrane</keyword>
<feature type="transmembrane region" description="Helical" evidence="6">
    <location>
        <begin position="33"/>
        <end position="62"/>
    </location>
</feature>
<evidence type="ECO:0000256" key="1">
    <source>
        <dbReference type="ARBA" id="ARBA00004141"/>
    </source>
</evidence>
<comment type="subcellular location">
    <subcellularLocation>
        <location evidence="1">Membrane</location>
        <topology evidence="1">Multi-pass membrane protein</topology>
    </subcellularLocation>
</comment>
<feature type="transmembrane region" description="Helical" evidence="6">
    <location>
        <begin position="291"/>
        <end position="313"/>
    </location>
</feature>
<dbReference type="GO" id="GO:0015141">
    <property type="term" value="F:succinate transmembrane transporter activity"/>
    <property type="evidence" value="ECO:0007669"/>
    <property type="project" value="TreeGrafter"/>
</dbReference>
<comment type="caution">
    <text evidence="7">The sequence shown here is derived from an EMBL/GenBank/DDBJ whole genome shotgun (WGS) entry which is preliminary data.</text>
</comment>
<keyword evidence="4 6" id="KW-1133">Transmembrane helix</keyword>
<evidence type="ECO:0000256" key="2">
    <source>
        <dbReference type="ARBA" id="ARBA00006772"/>
    </source>
</evidence>
<reference evidence="7" key="1">
    <citation type="submission" date="2022-01" db="EMBL/GenBank/DDBJ databases">
        <title>Genome Sequence Resource for Two Populations of Ditylenchus destructor, the Migratory Endoparasitic Phytonematode.</title>
        <authorList>
            <person name="Zhang H."/>
            <person name="Lin R."/>
            <person name="Xie B."/>
        </authorList>
    </citation>
    <scope>NUCLEOTIDE SEQUENCE</scope>
    <source>
        <strain evidence="7">BazhouSP</strain>
    </source>
</reference>
<feature type="transmembrane region" description="Helical" evidence="6">
    <location>
        <begin position="196"/>
        <end position="217"/>
    </location>
</feature>
<feature type="transmembrane region" description="Helical" evidence="6">
    <location>
        <begin position="506"/>
        <end position="528"/>
    </location>
</feature>
<dbReference type="GO" id="GO:0005886">
    <property type="term" value="C:plasma membrane"/>
    <property type="evidence" value="ECO:0007669"/>
    <property type="project" value="TreeGrafter"/>
</dbReference>
<dbReference type="InterPro" id="IPR001898">
    <property type="entry name" value="SLC13A/DASS"/>
</dbReference>
<evidence type="ECO:0000256" key="3">
    <source>
        <dbReference type="ARBA" id="ARBA00022692"/>
    </source>
</evidence>
<evidence type="ECO:0000256" key="4">
    <source>
        <dbReference type="ARBA" id="ARBA00022989"/>
    </source>
</evidence>
<accession>A0AAD4N4N9</accession>
<evidence type="ECO:0000256" key="5">
    <source>
        <dbReference type="ARBA" id="ARBA00023136"/>
    </source>
</evidence>
<dbReference type="AlphaFoldDB" id="A0AAD4N4N9"/>
<dbReference type="Proteomes" id="UP001201812">
    <property type="component" value="Unassembled WGS sequence"/>
</dbReference>
<organism evidence="7 8">
    <name type="scientific">Ditylenchus destructor</name>
    <dbReference type="NCBI Taxonomy" id="166010"/>
    <lineage>
        <taxon>Eukaryota</taxon>
        <taxon>Metazoa</taxon>
        <taxon>Ecdysozoa</taxon>
        <taxon>Nematoda</taxon>
        <taxon>Chromadorea</taxon>
        <taxon>Rhabditida</taxon>
        <taxon>Tylenchina</taxon>
        <taxon>Tylenchomorpha</taxon>
        <taxon>Sphaerularioidea</taxon>
        <taxon>Anguinidae</taxon>
        <taxon>Anguininae</taxon>
        <taxon>Ditylenchus</taxon>
    </lineage>
</organism>
<feature type="transmembrane region" description="Helical" evidence="6">
    <location>
        <begin position="339"/>
        <end position="356"/>
    </location>
</feature>